<keyword evidence="1" id="KW-1133">Transmembrane helix</keyword>
<organism evidence="2 3">
    <name type="scientific">Paenibacillus glycanilyticus</name>
    <dbReference type="NCBI Taxonomy" id="126569"/>
    <lineage>
        <taxon>Bacteria</taxon>
        <taxon>Bacillati</taxon>
        <taxon>Bacillota</taxon>
        <taxon>Bacilli</taxon>
        <taxon>Bacillales</taxon>
        <taxon>Paenibacillaceae</taxon>
        <taxon>Paenibacillus</taxon>
    </lineage>
</organism>
<keyword evidence="1" id="KW-0472">Membrane</keyword>
<dbReference type="InterPro" id="IPR019635">
    <property type="entry name" value="DUF2500"/>
</dbReference>
<accession>A0ABQ6GBT3</accession>
<proteinExistence type="predicted"/>
<dbReference type="Gene3D" id="2.40.50.660">
    <property type="match status" value="1"/>
</dbReference>
<dbReference type="EMBL" id="BSSQ01000008">
    <property type="protein sequence ID" value="GLX67715.1"/>
    <property type="molecule type" value="Genomic_DNA"/>
</dbReference>
<dbReference type="Proteomes" id="UP001157114">
    <property type="component" value="Unassembled WGS sequence"/>
</dbReference>
<keyword evidence="3" id="KW-1185">Reference proteome</keyword>
<feature type="transmembrane region" description="Helical" evidence="1">
    <location>
        <begin position="14"/>
        <end position="36"/>
    </location>
</feature>
<name>A0ABQ6GBT3_9BACL</name>
<sequence length="132" mass="14816">MINSNFGQPVGFDLMFTIVPIIIVIGFVIVIGTVVFRGIKYAKNATSPKESVFARVVSKRMDVRQNSHNHNGQISHSSRTYYYITLEFDNGERQEFMDVKNLFGLVAEGDTGYAATQGEWIIAFQRNNGATM</sequence>
<reference evidence="2 3" key="1">
    <citation type="submission" date="2023-03" db="EMBL/GenBank/DDBJ databases">
        <title>Draft genome sequence of the bacteria which degrade cell wall of Tricholomamatutake.</title>
        <authorList>
            <person name="Konishi Y."/>
            <person name="Fukuta Y."/>
            <person name="Shirasaka N."/>
        </authorList>
    </citation>
    <scope>NUCLEOTIDE SEQUENCE [LARGE SCALE GENOMIC DNA]</scope>
    <source>
        <strain evidence="3">mu1</strain>
    </source>
</reference>
<keyword evidence="1" id="KW-0812">Transmembrane</keyword>
<evidence type="ECO:0000256" key="1">
    <source>
        <dbReference type="SAM" id="Phobius"/>
    </source>
</evidence>
<evidence type="ECO:0008006" key="4">
    <source>
        <dbReference type="Google" id="ProtNLM"/>
    </source>
</evidence>
<dbReference type="Pfam" id="PF10694">
    <property type="entry name" value="DUF2500"/>
    <property type="match status" value="1"/>
</dbReference>
<protein>
    <recommendedName>
        <fullName evidence="4">DUF2500 domain-containing protein</fullName>
    </recommendedName>
</protein>
<evidence type="ECO:0000313" key="3">
    <source>
        <dbReference type="Proteomes" id="UP001157114"/>
    </source>
</evidence>
<evidence type="ECO:0000313" key="2">
    <source>
        <dbReference type="EMBL" id="GLX67715.1"/>
    </source>
</evidence>
<comment type="caution">
    <text evidence="2">The sequence shown here is derived from an EMBL/GenBank/DDBJ whole genome shotgun (WGS) entry which is preliminary data.</text>
</comment>
<gene>
    <name evidence="2" type="ORF">MU1_20600</name>
</gene>
<dbReference type="RefSeq" id="WP_284238465.1">
    <property type="nucleotide sequence ID" value="NZ_BSSQ01000008.1"/>
</dbReference>